<feature type="domain" description="O-methyltransferase C-terminal" evidence="4">
    <location>
        <begin position="241"/>
        <end position="382"/>
    </location>
</feature>
<dbReference type="SUPFAM" id="SSF53335">
    <property type="entry name" value="S-adenosyl-L-methionine-dependent methyltransferases"/>
    <property type="match status" value="1"/>
</dbReference>
<evidence type="ECO:0000256" key="1">
    <source>
        <dbReference type="ARBA" id="ARBA00022603"/>
    </source>
</evidence>
<dbReference type="InterPro" id="IPR029063">
    <property type="entry name" value="SAM-dependent_MTases_sf"/>
</dbReference>
<keyword evidence="2" id="KW-0808">Transferase</keyword>
<dbReference type="Proteomes" id="UP001465668">
    <property type="component" value="Unassembled WGS sequence"/>
</dbReference>
<evidence type="ECO:0000256" key="3">
    <source>
        <dbReference type="ARBA" id="ARBA00022691"/>
    </source>
</evidence>
<dbReference type="InterPro" id="IPR012967">
    <property type="entry name" value="COMT_dimerisation"/>
</dbReference>
<dbReference type="Gene3D" id="3.40.50.150">
    <property type="entry name" value="Vaccinia Virus protein VP39"/>
    <property type="match status" value="1"/>
</dbReference>
<keyword evidence="1" id="KW-0489">Methyltransferase</keyword>
<name>A0ABR2XGQ0_9PEZI</name>
<dbReference type="PANTHER" id="PTHR43712">
    <property type="entry name" value="PUTATIVE (AFU_ORTHOLOGUE AFUA_4G14580)-RELATED"/>
    <property type="match status" value="1"/>
</dbReference>
<dbReference type="InterPro" id="IPR016461">
    <property type="entry name" value="COMT-like"/>
</dbReference>
<dbReference type="PROSITE" id="PS51683">
    <property type="entry name" value="SAM_OMT_II"/>
    <property type="match status" value="1"/>
</dbReference>
<evidence type="ECO:0000313" key="7">
    <source>
        <dbReference type="Proteomes" id="UP001465668"/>
    </source>
</evidence>
<organism evidence="6 7">
    <name type="scientific">Seiridium cardinale</name>
    <dbReference type="NCBI Taxonomy" id="138064"/>
    <lineage>
        <taxon>Eukaryota</taxon>
        <taxon>Fungi</taxon>
        <taxon>Dikarya</taxon>
        <taxon>Ascomycota</taxon>
        <taxon>Pezizomycotina</taxon>
        <taxon>Sordariomycetes</taxon>
        <taxon>Xylariomycetidae</taxon>
        <taxon>Amphisphaeriales</taxon>
        <taxon>Sporocadaceae</taxon>
        <taxon>Seiridium</taxon>
    </lineage>
</organism>
<comment type="caution">
    <text evidence="6">The sequence shown here is derived from an EMBL/GenBank/DDBJ whole genome shotgun (WGS) entry which is preliminary data.</text>
</comment>
<reference evidence="6 7" key="1">
    <citation type="submission" date="2024-02" db="EMBL/GenBank/DDBJ databases">
        <title>First draft genome assembly of two strains of Seiridium cardinale.</title>
        <authorList>
            <person name="Emiliani G."/>
            <person name="Scali E."/>
        </authorList>
    </citation>
    <scope>NUCLEOTIDE SEQUENCE [LARGE SCALE GENOMIC DNA]</scope>
    <source>
        <strain evidence="6 7">BM-138-000479</strain>
    </source>
</reference>
<dbReference type="EMBL" id="JARVKM010000055">
    <property type="protein sequence ID" value="KAK9772983.1"/>
    <property type="molecule type" value="Genomic_DNA"/>
</dbReference>
<sequence length="410" mass="45791">MGSIPEAKRVDFASNLIHQLESLNKSAFDQILDHDDYRKQALHIAQQLTLSLEKPQTVPLNSILPVRSTVARIAVDLDLFNLLADGSGSKTVEELASKTNSDPVLMARILRILDCMGWAKQVEVDSFAPTEIGEVVRTRKPIEAGIKHLFDIALPVFSDMPEYFRRHGYISPQDEAKGPFQYAFHTDETAFNWWAGDPVKSTNFNTFMTGTGGGKKNHWTKWFPVEGHLIGSKPPGKEEVLLVDVGGGRGHDLDAFITKFPAAGGRYILEDLPSVIDDYQEVNSAIEPVKHSFFDPQPIHGARAYFLHHVLHNWSDDSVIKILTAIRGAMKPVYSRILINESVLPDRDCPAWKAEMDWWMMAIHAGSQRTESHFRTLCEKSGLVFCRYWAPPGGGDGIIEAMLGPEESAE</sequence>
<evidence type="ECO:0000313" key="6">
    <source>
        <dbReference type="EMBL" id="KAK9772983.1"/>
    </source>
</evidence>
<dbReference type="Pfam" id="PF08100">
    <property type="entry name" value="Dimerisation"/>
    <property type="match status" value="1"/>
</dbReference>
<dbReference type="Gene3D" id="1.10.10.10">
    <property type="entry name" value="Winged helix-like DNA-binding domain superfamily/Winged helix DNA-binding domain"/>
    <property type="match status" value="1"/>
</dbReference>
<evidence type="ECO:0000259" key="4">
    <source>
        <dbReference type="Pfam" id="PF00891"/>
    </source>
</evidence>
<dbReference type="InterPro" id="IPR036390">
    <property type="entry name" value="WH_DNA-bd_sf"/>
</dbReference>
<dbReference type="InterPro" id="IPR001077">
    <property type="entry name" value="COMT_C"/>
</dbReference>
<evidence type="ECO:0000256" key="2">
    <source>
        <dbReference type="ARBA" id="ARBA00022679"/>
    </source>
</evidence>
<dbReference type="SUPFAM" id="SSF46785">
    <property type="entry name" value="Winged helix' DNA-binding domain"/>
    <property type="match status" value="1"/>
</dbReference>
<keyword evidence="7" id="KW-1185">Reference proteome</keyword>
<dbReference type="InterPro" id="IPR036388">
    <property type="entry name" value="WH-like_DNA-bd_sf"/>
</dbReference>
<accession>A0ABR2XGQ0</accession>
<keyword evidence="3" id="KW-0949">S-adenosyl-L-methionine</keyword>
<proteinExistence type="predicted"/>
<dbReference type="Pfam" id="PF00891">
    <property type="entry name" value="Methyltransf_2"/>
    <property type="match status" value="1"/>
</dbReference>
<dbReference type="PANTHER" id="PTHR43712:SF2">
    <property type="entry name" value="O-METHYLTRANSFERASE CICE"/>
    <property type="match status" value="1"/>
</dbReference>
<feature type="domain" description="O-methyltransferase dimerisation" evidence="5">
    <location>
        <begin position="67"/>
        <end position="119"/>
    </location>
</feature>
<gene>
    <name evidence="6" type="ORF">SCAR479_10313</name>
</gene>
<evidence type="ECO:0000259" key="5">
    <source>
        <dbReference type="Pfam" id="PF08100"/>
    </source>
</evidence>
<protein>
    <submittedName>
        <fullName evidence="6">O-methyltransferase domain-containing protein</fullName>
    </submittedName>
</protein>